<accession>A0A653DY73</accession>
<organism evidence="3">
    <name type="scientific">Pseudomonas marincola</name>
    <dbReference type="NCBI Taxonomy" id="437900"/>
    <lineage>
        <taxon>Bacteria</taxon>
        <taxon>Pseudomonadati</taxon>
        <taxon>Pseudomonadota</taxon>
        <taxon>Gammaproteobacteria</taxon>
        <taxon>Pseudomonadales</taxon>
        <taxon>Pseudomonadaceae</taxon>
        <taxon>Pseudomonas</taxon>
    </lineage>
</organism>
<proteinExistence type="inferred from homology"/>
<protein>
    <submittedName>
        <fullName evidence="3">Fe-S metabolism protein SufE</fullName>
    </submittedName>
</protein>
<dbReference type="Gene3D" id="3.90.1010.10">
    <property type="match status" value="1"/>
</dbReference>
<evidence type="ECO:0000256" key="1">
    <source>
        <dbReference type="ARBA" id="ARBA00010282"/>
    </source>
</evidence>
<dbReference type="Pfam" id="PF02657">
    <property type="entry name" value="SufE"/>
    <property type="match status" value="1"/>
</dbReference>
<dbReference type="PANTHER" id="PTHR43597:SF5">
    <property type="entry name" value="SUFE-LIKE PROTEIN 2, CHLOROPLASTIC"/>
    <property type="match status" value="1"/>
</dbReference>
<dbReference type="RefSeq" id="WP_150547402.1">
    <property type="nucleotide sequence ID" value="NZ_LR215729.2"/>
</dbReference>
<dbReference type="PANTHER" id="PTHR43597">
    <property type="entry name" value="SULFUR ACCEPTOR PROTEIN CSDE"/>
    <property type="match status" value="1"/>
</dbReference>
<dbReference type="InterPro" id="IPR003808">
    <property type="entry name" value="Fe-S_metab-assoc_dom"/>
</dbReference>
<gene>
    <name evidence="3" type="ORF">PMYSY11_0365</name>
</gene>
<dbReference type="EMBL" id="LR215729">
    <property type="protein sequence ID" value="VEV95412.1"/>
    <property type="molecule type" value="Genomic_DNA"/>
</dbReference>
<evidence type="ECO:0000313" key="3">
    <source>
        <dbReference type="EMBL" id="VEV95412.1"/>
    </source>
</evidence>
<feature type="domain" description="Fe-S metabolism associated" evidence="2">
    <location>
        <begin position="15"/>
        <end position="134"/>
    </location>
</feature>
<comment type="similarity">
    <text evidence="1">Belongs to the SufE family.</text>
</comment>
<sequence>MSLPDLPAPAAEALSAFQAAGSWEQRARLLMQWGARLEPLSDAQLCEENRVHGCESQVWLVAQQQGDSWQFNASSDARLLRGLLSVLLVRVNGLSAGELAQLDLIDWFNQLGLSRQLSPSRSNGLNAVLQRMQKLAVSSA</sequence>
<evidence type="ECO:0000259" key="2">
    <source>
        <dbReference type="Pfam" id="PF02657"/>
    </source>
</evidence>
<name>A0A653DY73_9PSED</name>
<dbReference type="AlphaFoldDB" id="A0A653DY73"/>
<reference evidence="3" key="1">
    <citation type="submission" date="2019-02" db="EMBL/GenBank/DDBJ databases">
        <authorList>
            <consortium name="Genoscope - CEA"/>
            <person name="William W."/>
        </authorList>
    </citation>
    <scope>NUCLEOTIDE SEQUENCE [LARGE SCALE GENOMIC DNA]</scope>
    <source>
        <strain evidence="3">YSy11</strain>
    </source>
</reference>
<dbReference type="SUPFAM" id="SSF82649">
    <property type="entry name" value="SufE/NifU"/>
    <property type="match status" value="1"/>
</dbReference>